<sequence>MRRWDTTVRTAPLTGFTTAARDWLEPSVAPGLRPPRSGEEVAANVGSVPVPPVPAQSLSAGRVIAQAERSVPINGLAIAWRGIDTYL</sequence>
<organism evidence="2 3">
    <name type="scientific">Anguilla anguilla</name>
    <name type="common">European freshwater eel</name>
    <name type="synonym">Muraena anguilla</name>
    <dbReference type="NCBI Taxonomy" id="7936"/>
    <lineage>
        <taxon>Eukaryota</taxon>
        <taxon>Metazoa</taxon>
        <taxon>Chordata</taxon>
        <taxon>Craniata</taxon>
        <taxon>Vertebrata</taxon>
        <taxon>Euteleostomi</taxon>
        <taxon>Actinopterygii</taxon>
        <taxon>Neopterygii</taxon>
        <taxon>Teleostei</taxon>
        <taxon>Anguilliformes</taxon>
        <taxon>Anguillidae</taxon>
        <taxon>Anguilla</taxon>
    </lineage>
</organism>
<evidence type="ECO:0000313" key="3">
    <source>
        <dbReference type="Proteomes" id="UP001044222"/>
    </source>
</evidence>
<reference evidence="2" key="1">
    <citation type="submission" date="2021-01" db="EMBL/GenBank/DDBJ databases">
        <title>A chromosome-scale assembly of European eel, Anguilla anguilla.</title>
        <authorList>
            <person name="Henkel C."/>
            <person name="Jong-Raadsen S.A."/>
            <person name="Dufour S."/>
            <person name="Weltzien F.-A."/>
            <person name="Palstra A.P."/>
            <person name="Pelster B."/>
            <person name="Spaink H.P."/>
            <person name="Van Den Thillart G.E."/>
            <person name="Jansen H."/>
            <person name="Zahm M."/>
            <person name="Klopp C."/>
            <person name="Cedric C."/>
            <person name="Louis A."/>
            <person name="Berthelot C."/>
            <person name="Parey E."/>
            <person name="Roest Crollius H."/>
            <person name="Montfort J."/>
            <person name="Robinson-Rechavi M."/>
            <person name="Bucao C."/>
            <person name="Bouchez O."/>
            <person name="Gislard M."/>
            <person name="Lluch J."/>
            <person name="Milhes M."/>
            <person name="Lampietro C."/>
            <person name="Lopez Roques C."/>
            <person name="Donnadieu C."/>
            <person name="Braasch I."/>
            <person name="Desvignes T."/>
            <person name="Postlethwait J."/>
            <person name="Bobe J."/>
            <person name="Guiguen Y."/>
            <person name="Dirks R."/>
        </authorList>
    </citation>
    <scope>NUCLEOTIDE SEQUENCE</scope>
    <source>
        <strain evidence="2">Tag_6206</strain>
        <tissue evidence="2">Liver</tissue>
    </source>
</reference>
<name>A0A9D3LIB4_ANGAN</name>
<dbReference type="EMBL" id="JAFIRN010000019">
    <property type="protein sequence ID" value="KAG5830377.1"/>
    <property type="molecule type" value="Genomic_DNA"/>
</dbReference>
<feature type="region of interest" description="Disordered" evidence="1">
    <location>
        <begin position="26"/>
        <end position="51"/>
    </location>
</feature>
<comment type="caution">
    <text evidence="2">The sequence shown here is derived from an EMBL/GenBank/DDBJ whole genome shotgun (WGS) entry which is preliminary data.</text>
</comment>
<dbReference type="Proteomes" id="UP001044222">
    <property type="component" value="Chromosome 19"/>
</dbReference>
<protein>
    <submittedName>
        <fullName evidence="2">Uncharacterized protein</fullName>
    </submittedName>
</protein>
<proteinExistence type="predicted"/>
<dbReference type="AlphaFoldDB" id="A0A9D3LIB4"/>
<evidence type="ECO:0000313" key="2">
    <source>
        <dbReference type="EMBL" id="KAG5830377.1"/>
    </source>
</evidence>
<accession>A0A9D3LIB4</accession>
<evidence type="ECO:0000256" key="1">
    <source>
        <dbReference type="SAM" id="MobiDB-lite"/>
    </source>
</evidence>
<keyword evidence="3" id="KW-1185">Reference proteome</keyword>
<gene>
    <name evidence="2" type="ORF">ANANG_G00309940</name>
</gene>